<dbReference type="EMBL" id="LRBV02000004">
    <property type="status" value="NOT_ANNOTATED_CDS"/>
    <property type="molecule type" value="Genomic_DNA"/>
</dbReference>
<evidence type="ECO:0000313" key="1">
    <source>
        <dbReference type="EnsemblPlants" id="QL04p075882:mrna"/>
    </source>
</evidence>
<reference evidence="1 2" key="1">
    <citation type="journal article" date="2016" name="G3 (Bethesda)">
        <title>First Draft Assembly and Annotation of the Genome of a California Endemic Oak Quercus lobata Nee (Fagaceae).</title>
        <authorList>
            <person name="Sork V.L."/>
            <person name="Fitz-Gibbon S.T."/>
            <person name="Puiu D."/>
            <person name="Crepeau M."/>
            <person name="Gugger P.F."/>
            <person name="Sherman R."/>
            <person name="Stevens K."/>
            <person name="Langley C.H."/>
            <person name="Pellegrini M."/>
            <person name="Salzberg S.L."/>
        </authorList>
    </citation>
    <scope>NUCLEOTIDE SEQUENCE [LARGE SCALE GENOMIC DNA]</scope>
    <source>
        <strain evidence="1 2">cv. SW786</strain>
    </source>
</reference>
<evidence type="ECO:0000313" key="2">
    <source>
        <dbReference type="Proteomes" id="UP000594261"/>
    </source>
</evidence>
<organism evidence="1 2">
    <name type="scientific">Quercus lobata</name>
    <name type="common">Valley oak</name>
    <dbReference type="NCBI Taxonomy" id="97700"/>
    <lineage>
        <taxon>Eukaryota</taxon>
        <taxon>Viridiplantae</taxon>
        <taxon>Streptophyta</taxon>
        <taxon>Embryophyta</taxon>
        <taxon>Tracheophyta</taxon>
        <taxon>Spermatophyta</taxon>
        <taxon>Magnoliopsida</taxon>
        <taxon>eudicotyledons</taxon>
        <taxon>Gunneridae</taxon>
        <taxon>Pentapetalae</taxon>
        <taxon>rosids</taxon>
        <taxon>fabids</taxon>
        <taxon>Fagales</taxon>
        <taxon>Fagaceae</taxon>
        <taxon>Quercus</taxon>
    </lineage>
</organism>
<reference evidence="1" key="2">
    <citation type="submission" date="2021-01" db="UniProtKB">
        <authorList>
            <consortium name="EnsemblPlants"/>
        </authorList>
    </citation>
    <scope>IDENTIFICATION</scope>
</reference>
<dbReference type="Gramene" id="QL04p075882:mrna">
    <property type="protein sequence ID" value="QL04p075882:mrna"/>
    <property type="gene ID" value="QL04p075882"/>
</dbReference>
<protein>
    <submittedName>
        <fullName evidence="1">Uncharacterized protein</fullName>
    </submittedName>
</protein>
<dbReference type="EnsemblPlants" id="QL04p075882:mrna">
    <property type="protein sequence ID" value="QL04p075882:mrna"/>
    <property type="gene ID" value="QL04p075882"/>
</dbReference>
<name>A0A7N2LJ24_QUELO</name>
<dbReference type="Proteomes" id="UP000594261">
    <property type="component" value="Chromosome 4"/>
</dbReference>
<keyword evidence="2" id="KW-1185">Reference proteome</keyword>
<sequence length="174" mass="19965">MHTMLLESIHPISALKTYMIENILASEVELKAIEKKLYQVVNDAMKFAVESPIRLFLPTVSSQRMCFRIQKVLELDLIGDIYLRIQNSLKALLMCNLSSFGHHAIYLHWHSVYGCMVVMTIMAMIQPLDNALPMKDVRTRHARDTGLNWKIPQADGTSISRARVMPYFFQSHDG</sequence>
<dbReference type="AlphaFoldDB" id="A0A7N2LJ24"/>
<proteinExistence type="predicted"/>
<dbReference type="InParanoid" id="A0A7N2LJ24"/>
<accession>A0A7N2LJ24</accession>